<dbReference type="Proteomes" id="UP001151532">
    <property type="component" value="Chromosome 16"/>
</dbReference>
<accession>A0A9Q0VY16</accession>
<protein>
    <submittedName>
        <fullName evidence="1">GLYCOSYLTRANSFERASE</fullName>
    </submittedName>
</protein>
<reference evidence="1" key="1">
    <citation type="submission" date="2022-11" db="EMBL/GenBank/DDBJ databases">
        <authorList>
            <person name="Hyden B.L."/>
            <person name="Feng K."/>
            <person name="Yates T."/>
            <person name="Jawdy S."/>
            <person name="Smart L.B."/>
            <person name="Muchero W."/>
        </authorList>
    </citation>
    <scope>NUCLEOTIDE SEQUENCE</scope>
    <source>
        <tissue evidence="1">Shoot tip</tissue>
    </source>
</reference>
<dbReference type="OrthoDB" id="5835829at2759"/>
<evidence type="ECO:0000313" key="2">
    <source>
        <dbReference type="Proteomes" id="UP001151532"/>
    </source>
</evidence>
<keyword evidence="2" id="KW-1185">Reference proteome</keyword>
<proteinExistence type="predicted"/>
<evidence type="ECO:0000313" key="1">
    <source>
        <dbReference type="EMBL" id="KAJ6756678.1"/>
    </source>
</evidence>
<dbReference type="EMBL" id="JAPFFK010000007">
    <property type="protein sequence ID" value="KAJ6756678.1"/>
    <property type="molecule type" value="Genomic_DNA"/>
</dbReference>
<dbReference type="Gene3D" id="3.40.50.2000">
    <property type="entry name" value="Glycogen Phosphorylase B"/>
    <property type="match status" value="1"/>
</dbReference>
<organism evidence="1 2">
    <name type="scientific">Salix purpurea</name>
    <name type="common">Purple osier willow</name>
    <dbReference type="NCBI Taxonomy" id="77065"/>
    <lineage>
        <taxon>Eukaryota</taxon>
        <taxon>Viridiplantae</taxon>
        <taxon>Streptophyta</taxon>
        <taxon>Embryophyta</taxon>
        <taxon>Tracheophyta</taxon>
        <taxon>Spermatophyta</taxon>
        <taxon>Magnoliopsida</taxon>
        <taxon>eudicotyledons</taxon>
        <taxon>Gunneridae</taxon>
        <taxon>Pentapetalae</taxon>
        <taxon>rosids</taxon>
        <taxon>fabids</taxon>
        <taxon>Malpighiales</taxon>
        <taxon>Salicaceae</taxon>
        <taxon>Saliceae</taxon>
        <taxon>Salix</taxon>
    </lineage>
</organism>
<gene>
    <name evidence="1" type="ORF">OIU79_028957</name>
</gene>
<name>A0A9Q0VY16_SALPP</name>
<reference evidence="1" key="2">
    <citation type="journal article" date="2023" name="Int. J. Mol. Sci.">
        <title>De Novo Assembly and Annotation of 11 Diverse Shrub Willow (Salix) Genomes Reveals Novel Gene Organization in Sex-Linked Regions.</title>
        <authorList>
            <person name="Hyden B."/>
            <person name="Feng K."/>
            <person name="Yates T.B."/>
            <person name="Jawdy S."/>
            <person name="Cereghino C."/>
            <person name="Smart L.B."/>
            <person name="Muchero W."/>
        </authorList>
    </citation>
    <scope>NUCLEOTIDE SEQUENCE</scope>
    <source>
        <tissue evidence="1">Shoot tip</tissue>
    </source>
</reference>
<sequence>MKKAELVFIPAPGMSHLVSIVEVAKLLVDRDERHSTTFLIMKLCFYSKIDSFIDSMSATNIHFRFIDMPGDEPDLNHPDNSLFSFVPKNPTSKKKSLSWLV</sequence>
<dbReference type="AlphaFoldDB" id="A0A9Q0VY16"/>
<comment type="caution">
    <text evidence="1">The sequence shown here is derived from an EMBL/GenBank/DDBJ whole genome shotgun (WGS) entry which is preliminary data.</text>
</comment>
<dbReference type="SUPFAM" id="SSF53756">
    <property type="entry name" value="UDP-Glycosyltransferase/glycogen phosphorylase"/>
    <property type="match status" value="1"/>
</dbReference>